<organism evidence="2 3">
    <name type="scientific">Pararhodobacter marinus</name>
    <dbReference type="NCBI Taxonomy" id="2184063"/>
    <lineage>
        <taxon>Bacteria</taxon>
        <taxon>Pseudomonadati</taxon>
        <taxon>Pseudomonadota</taxon>
        <taxon>Alphaproteobacteria</taxon>
        <taxon>Rhodobacterales</taxon>
        <taxon>Paracoccaceae</taxon>
        <taxon>Pararhodobacter</taxon>
    </lineage>
</organism>
<dbReference type="EMBL" id="QEYD01000004">
    <property type="protein sequence ID" value="PWE29814.1"/>
    <property type="molecule type" value="Genomic_DNA"/>
</dbReference>
<comment type="caution">
    <text evidence="2">The sequence shown here is derived from an EMBL/GenBank/DDBJ whole genome shotgun (WGS) entry which is preliminary data.</text>
</comment>
<dbReference type="SUPFAM" id="SSF51735">
    <property type="entry name" value="NAD(P)-binding Rossmann-fold domains"/>
    <property type="match status" value="1"/>
</dbReference>
<evidence type="ECO:0000256" key="1">
    <source>
        <dbReference type="ARBA" id="ARBA00006484"/>
    </source>
</evidence>
<dbReference type="Gene3D" id="3.40.50.720">
    <property type="entry name" value="NAD(P)-binding Rossmann-like Domain"/>
    <property type="match status" value="1"/>
</dbReference>
<accession>A0A2U2CDD7</accession>
<dbReference type="RefSeq" id="WP_109532926.1">
    <property type="nucleotide sequence ID" value="NZ_CAXPUO010000023.1"/>
</dbReference>
<reference evidence="2 3" key="1">
    <citation type="submission" date="2018-05" db="EMBL/GenBank/DDBJ databases">
        <title>Pararhodobacter marina sp. nov., isolated from deep-sea water of the Indian Ocean.</title>
        <authorList>
            <person name="Lai Q.Sr."/>
            <person name="Liu X."/>
            <person name="Shao Z."/>
        </authorList>
    </citation>
    <scope>NUCLEOTIDE SEQUENCE [LARGE SCALE GENOMIC DNA]</scope>
    <source>
        <strain evidence="2 3">CIC4N-9</strain>
    </source>
</reference>
<dbReference type="FunFam" id="3.40.50.720:FF:000084">
    <property type="entry name" value="Short-chain dehydrogenase reductase"/>
    <property type="match status" value="1"/>
</dbReference>
<dbReference type="PRINTS" id="PR00081">
    <property type="entry name" value="GDHRDH"/>
</dbReference>
<dbReference type="AlphaFoldDB" id="A0A2U2CDD7"/>
<dbReference type="PRINTS" id="PR00080">
    <property type="entry name" value="SDRFAMILY"/>
</dbReference>
<dbReference type="PANTHER" id="PTHR42760">
    <property type="entry name" value="SHORT-CHAIN DEHYDROGENASES/REDUCTASES FAMILY MEMBER"/>
    <property type="match status" value="1"/>
</dbReference>
<evidence type="ECO:0000313" key="3">
    <source>
        <dbReference type="Proteomes" id="UP000244940"/>
    </source>
</evidence>
<dbReference type="GO" id="GO:0030497">
    <property type="term" value="P:fatty acid elongation"/>
    <property type="evidence" value="ECO:0007669"/>
    <property type="project" value="TreeGrafter"/>
</dbReference>
<dbReference type="InterPro" id="IPR002347">
    <property type="entry name" value="SDR_fam"/>
</dbReference>
<protein>
    <submittedName>
        <fullName evidence="2">3-oxoacyl-ACP reductase</fullName>
    </submittedName>
</protein>
<dbReference type="OrthoDB" id="198783at2"/>
<dbReference type="PROSITE" id="PS00061">
    <property type="entry name" value="ADH_SHORT"/>
    <property type="match status" value="1"/>
</dbReference>
<gene>
    <name evidence="2" type="ORF">C4N9_08745</name>
</gene>
<evidence type="ECO:0000313" key="2">
    <source>
        <dbReference type="EMBL" id="PWE29814.1"/>
    </source>
</evidence>
<dbReference type="Proteomes" id="UP000244940">
    <property type="component" value="Unassembled WGS sequence"/>
</dbReference>
<dbReference type="GO" id="GO:0016616">
    <property type="term" value="F:oxidoreductase activity, acting on the CH-OH group of donors, NAD or NADP as acceptor"/>
    <property type="evidence" value="ECO:0007669"/>
    <property type="project" value="TreeGrafter"/>
</dbReference>
<proteinExistence type="inferred from homology"/>
<dbReference type="InterPro" id="IPR020904">
    <property type="entry name" value="Sc_DH/Rdtase_CS"/>
</dbReference>
<name>A0A2U2CDD7_9RHOB</name>
<dbReference type="Pfam" id="PF13561">
    <property type="entry name" value="adh_short_C2"/>
    <property type="match status" value="1"/>
</dbReference>
<dbReference type="NCBIfam" id="NF005559">
    <property type="entry name" value="PRK07231.1"/>
    <property type="match status" value="1"/>
</dbReference>
<dbReference type="GeneID" id="94364978"/>
<sequence length="254" mass="25917">MQGYSLDFKGVVAVVTGAAQGNGRAIALGLAKAGAAVACCDLQGDSVRAVAEEIVRDGGKAVGITLDVTDPEACRSAAKAVAETLGDATVLVNNAGVIRRTLPDADSFAADWDFVLKVNATGTMQMVRAFLPQLRATQGRIVNLGSIMSVTAGPGLAAYAASKGAVLQLTKVLAHDLAPDGIRVNAIAPGVIETPMTEVTRADPDAIGRFMAHTPLRRPGHPSELVGPVLFLASEASSYVTGALLPVDGGYLAA</sequence>
<dbReference type="PANTHER" id="PTHR42760:SF135">
    <property type="entry name" value="BLL7886 PROTEIN"/>
    <property type="match status" value="1"/>
</dbReference>
<keyword evidence="3" id="KW-1185">Reference proteome</keyword>
<dbReference type="InterPro" id="IPR036291">
    <property type="entry name" value="NAD(P)-bd_dom_sf"/>
</dbReference>
<comment type="similarity">
    <text evidence="1">Belongs to the short-chain dehydrogenases/reductases (SDR) family.</text>
</comment>